<feature type="compositionally biased region" description="Polar residues" evidence="1">
    <location>
        <begin position="1"/>
        <end position="28"/>
    </location>
</feature>
<dbReference type="OrthoDB" id="2363456at2759"/>
<sequence>MATSEQMVMPTTNKDLQHTTPHSATSAVKLTNNKTNSLSTTSIRSSTPSTKERRPSFSITLPPSCSRSSHLTSHSLVFNTIAGPDDDNDSTAGFEEALALQQQEGNESNSHGAVGLQPMDDGLPVRRRSVQFIPGEDDSLTNHEGKEHGLPKTPYPVTDEQDLQRTLFKH</sequence>
<evidence type="ECO:0000313" key="2">
    <source>
        <dbReference type="EMBL" id="KAG9068880.1"/>
    </source>
</evidence>
<reference evidence="2" key="1">
    <citation type="submission" date="2021-06" db="EMBL/GenBank/DDBJ databases">
        <title>Genome Sequence of Mortierella hyaline Strain SCG-10, a Cold-Adapted, Nitrate-Reducing Fungus Isolated from Soil in Minnesota, USA.</title>
        <authorList>
            <person name="Aldossari N."/>
        </authorList>
    </citation>
    <scope>NUCLEOTIDE SEQUENCE</scope>
    <source>
        <strain evidence="2">SCG-10</strain>
    </source>
</reference>
<evidence type="ECO:0000313" key="3">
    <source>
        <dbReference type="Proteomes" id="UP000707451"/>
    </source>
</evidence>
<feature type="region of interest" description="Disordered" evidence="1">
    <location>
        <begin position="1"/>
        <end position="119"/>
    </location>
</feature>
<dbReference type="Proteomes" id="UP000707451">
    <property type="component" value="Unassembled WGS sequence"/>
</dbReference>
<keyword evidence="3" id="KW-1185">Reference proteome</keyword>
<feature type="compositionally biased region" description="Low complexity" evidence="1">
    <location>
        <begin position="64"/>
        <end position="76"/>
    </location>
</feature>
<gene>
    <name evidence="2" type="ORF">KI688_011169</name>
</gene>
<proteinExistence type="predicted"/>
<dbReference type="AlphaFoldDB" id="A0A9P7XWY1"/>
<name>A0A9P7XWY1_9FUNG</name>
<dbReference type="EMBL" id="JAHRHY010000006">
    <property type="protein sequence ID" value="KAG9068880.1"/>
    <property type="molecule type" value="Genomic_DNA"/>
</dbReference>
<accession>A0A9P7XWY1</accession>
<organism evidence="2 3">
    <name type="scientific">Linnemannia hyalina</name>
    <dbReference type="NCBI Taxonomy" id="64524"/>
    <lineage>
        <taxon>Eukaryota</taxon>
        <taxon>Fungi</taxon>
        <taxon>Fungi incertae sedis</taxon>
        <taxon>Mucoromycota</taxon>
        <taxon>Mortierellomycotina</taxon>
        <taxon>Mortierellomycetes</taxon>
        <taxon>Mortierellales</taxon>
        <taxon>Mortierellaceae</taxon>
        <taxon>Linnemannia</taxon>
    </lineage>
</organism>
<evidence type="ECO:0000256" key="1">
    <source>
        <dbReference type="SAM" id="MobiDB-lite"/>
    </source>
</evidence>
<protein>
    <submittedName>
        <fullName evidence="2">Uncharacterized protein</fullName>
    </submittedName>
</protein>
<feature type="compositionally biased region" description="Basic and acidic residues" evidence="1">
    <location>
        <begin position="140"/>
        <end position="150"/>
    </location>
</feature>
<feature type="compositionally biased region" description="Polar residues" evidence="1">
    <location>
        <begin position="100"/>
        <end position="111"/>
    </location>
</feature>
<comment type="caution">
    <text evidence="2">The sequence shown here is derived from an EMBL/GenBank/DDBJ whole genome shotgun (WGS) entry which is preliminary data.</text>
</comment>
<feature type="compositionally biased region" description="Low complexity" evidence="1">
    <location>
        <begin position="29"/>
        <end position="49"/>
    </location>
</feature>
<feature type="region of interest" description="Disordered" evidence="1">
    <location>
        <begin position="132"/>
        <end position="170"/>
    </location>
</feature>